<dbReference type="AlphaFoldDB" id="A0A1H1T4R8"/>
<accession>A0A1H1T4R8</accession>
<reference evidence="2 3" key="1">
    <citation type="submission" date="2016-10" db="EMBL/GenBank/DDBJ databases">
        <authorList>
            <person name="de Groot N.N."/>
        </authorList>
    </citation>
    <scope>NUCLEOTIDE SEQUENCE [LARGE SCALE GENOMIC DNA]</scope>
    <source>
        <strain evidence="2 3">DSM 43941</strain>
    </source>
</reference>
<sequence length="58" mass="6003">MPGTLGEVGHQVARNRGEPSEATKLPSAASSSHASIDSAISVVPLASATPVRRQRLPR</sequence>
<evidence type="ECO:0000313" key="3">
    <source>
        <dbReference type="Proteomes" id="UP000198688"/>
    </source>
</evidence>
<gene>
    <name evidence="2" type="ORF">SAMN04489716_1036</name>
</gene>
<dbReference type="Proteomes" id="UP000198688">
    <property type="component" value="Chromosome I"/>
</dbReference>
<evidence type="ECO:0000256" key="1">
    <source>
        <dbReference type="SAM" id="MobiDB-lite"/>
    </source>
</evidence>
<protein>
    <submittedName>
        <fullName evidence="2">Uncharacterized protein</fullName>
    </submittedName>
</protein>
<feature type="compositionally biased region" description="Low complexity" evidence="1">
    <location>
        <begin position="27"/>
        <end position="38"/>
    </location>
</feature>
<keyword evidence="3" id="KW-1185">Reference proteome</keyword>
<feature type="region of interest" description="Disordered" evidence="1">
    <location>
        <begin position="1"/>
        <end position="38"/>
    </location>
</feature>
<organism evidence="2 3">
    <name type="scientific">Actinoplanes derwentensis</name>
    <dbReference type="NCBI Taxonomy" id="113562"/>
    <lineage>
        <taxon>Bacteria</taxon>
        <taxon>Bacillati</taxon>
        <taxon>Actinomycetota</taxon>
        <taxon>Actinomycetes</taxon>
        <taxon>Micromonosporales</taxon>
        <taxon>Micromonosporaceae</taxon>
        <taxon>Actinoplanes</taxon>
    </lineage>
</organism>
<proteinExistence type="predicted"/>
<evidence type="ECO:0000313" key="2">
    <source>
        <dbReference type="EMBL" id="SDS55207.1"/>
    </source>
</evidence>
<dbReference type="EMBL" id="LT629758">
    <property type="protein sequence ID" value="SDS55207.1"/>
    <property type="molecule type" value="Genomic_DNA"/>
</dbReference>
<name>A0A1H1T4R8_9ACTN</name>